<proteinExistence type="predicted"/>
<sequence>KKKDLSLSISTNGPASISVSVEVNGTVYSDLTLQSYFRDAGTLLAQKSAAPVSSQTITPAGTSGFSALSSSHSPSSSSSTSSKGPN</sequence>
<name>A0ABV0PJQ9_9TELE</name>
<feature type="region of interest" description="Disordered" evidence="1">
    <location>
        <begin position="48"/>
        <end position="86"/>
    </location>
</feature>
<dbReference type="EMBL" id="JAHRIO010079984">
    <property type="protein sequence ID" value="MEQ2183701.1"/>
    <property type="molecule type" value="Genomic_DNA"/>
</dbReference>
<comment type="caution">
    <text evidence="2">The sequence shown here is derived from an EMBL/GenBank/DDBJ whole genome shotgun (WGS) entry which is preliminary data.</text>
</comment>
<gene>
    <name evidence="2" type="ORF">GOODEAATRI_000709</name>
</gene>
<protein>
    <recommendedName>
        <fullName evidence="4">REJ domain-containing protein</fullName>
    </recommendedName>
</protein>
<evidence type="ECO:0000256" key="1">
    <source>
        <dbReference type="SAM" id="MobiDB-lite"/>
    </source>
</evidence>
<feature type="compositionally biased region" description="Low complexity" evidence="1">
    <location>
        <begin position="63"/>
        <end position="86"/>
    </location>
</feature>
<feature type="compositionally biased region" description="Polar residues" evidence="1">
    <location>
        <begin position="51"/>
        <end position="61"/>
    </location>
</feature>
<reference evidence="2 3" key="1">
    <citation type="submission" date="2021-06" db="EMBL/GenBank/DDBJ databases">
        <authorList>
            <person name="Palmer J.M."/>
        </authorList>
    </citation>
    <scope>NUCLEOTIDE SEQUENCE [LARGE SCALE GENOMIC DNA]</scope>
    <source>
        <strain evidence="2 3">GA_2019</strain>
        <tissue evidence="2">Muscle</tissue>
    </source>
</reference>
<evidence type="ECO:0000313" key="2">
    <source>
        <dbReference type="EMBL" id="MEQ2183701.1"/>
    </source>
</evidence>
<organism evidence="2 3">
    <name type="scientific">Goodea atripinnis</name>
    <dbReference type="NCBI Taxonomy" id="208336"/>
    <lineage>
        <taxon>Eukaryota</taxon>
        <taxon>Metazoa</taxon>
        <taxon>Chordata</taxon>
        <taxon>Craniata</taxon>
        <taxon>Vertebrata</taxon>
        <taxon>Euteleostomi</taxon>
        <taxon>Actinopterygii</taxon>
        <taxon>Neopterygii</taxon>
        <taxon>Teleostei</taxon>
        <taxon>Neoteleostei</taxon>
        <taxon>Acanthomorphata</taxon>
        <taxon>Ovalentaria</taxon>
        <taxon>Atherinomorphae</taxon>
        <taxon>Cyprinodontiformes</taxon>
        <taxon>Goodeidae</taxon>
        <taxon>Goodea</taxon>
    </lineage>
</organism>
<keyword evidence="3" id="KW-1185">Reference proteome</keyword>
<evidence type="ECO:0000313" key="3">
    <source>
        <dbReference type="Proteomes" id="UP001476798"/>
    </source>
</evidence>
<feature type="non-terminal residue" evidence="2">
    <location>
        <position position="1"/>
    </location>
</feature>
<accession>A0ABV0PJQ9</accession>
<evidence type="ECO:0008006" key="4">
    <source>
        <dbReference type="Google" id="ProtNLM"/>
    </source>
</evidence>
<dbReference type="Proteomes" id="UP001476798">
    <property type="component" value="Unassembled WGS sequence"/>
</dbReference>